<dbReference type="AlphaFoldDB" id="A0A508WU69"/>
<sequence length="69" mass="7643">MLPAAGNCRGPDQVVRAGPDFTRNKPAAAPFRSIGWVRFFAFHREENGGRPPRADTISLLRSIRCWSCG</sequence>
<reference evidence="2" key="1">
    <citation type="submission" date="2019-06" db="EMBL/GenBank/DDBJ databases">
        <authorList>
            <person name="Le Quere A."/>
            <person name="Colella S."/>
        </authorList>
    </citation>
    <scope>NUCLEOTIDE SEQUENCE</scope>
    <source>
        <strain evidence="2">EmedicaeMD41</strain>
    </source>
</reference>
<organism evidence="2">
    <name type="scientific">Sinorhizobium medicae</name>
    <dbReference type="NCBI Taxonomy" id="110321"/>
    <lineage>
        <taxon>Bacteria</taxon>
        <taxon>Pseudomonadati</taxon>
        <taxon>Pseudomonadota</taxon>
        <taxon>Alphaproteobacteria</taxon>
        <taxon>Hyphomicrobiales</taxon>
        <taxon>Rhizobiaceae</taxon>
        <taxon>Sinorhizobium/Ensifer group</taxon>
        <taxon>Sinorhizobium</taxon>
    </lineage>
</organism>
<protein>
    <submittedName>
        <fullName evidence="2">Uncharacterized protein</fullName>
    </submittedName>
</protein>
<evidence type="ECO:0000256" key="1">
    <source>
        <dbReference type="SAM" id="MobiDB-lite"/>
    </source>
</evidence>
<proteinExistence type="predicted"/>
<name>A0A508WU69_9HYPH</name>
<dbReference type="Proteomes" id="UP000507954">
    <property type="component" value="Unassembled WGS sequence"/>
</dbReference>
<accession>A0A508WU69</accession>
<feature type="region of interest" description="Disordered" evidence="1">
    <location>
        <begin position="1"/>
        <end position="22"/>
    </location>
</feature>
<dbReference type="EMBL" id="CABFNB010000087">
    <property type="protein sequence ID" value="VTZ60914.1"/>
    <property type="molecule type" value="Genomic_DNA"/>
</dbReference>
<gene>
    <name evidence="2" type="ORF">EMEDMD4_220032</name>
</gene>
<evidence type="ECO:0000313" key="2">
    <source>
        <dbReference type="EMBL" id="VTZ60914.1"/>
    </source>
</evidence>